<organism evidence="2 3">
    <name type="scientific">Rhodamnia argentea</name>
    <dbReference type="NCBI Taxonomy" id="178133"/>
    <lineage>
        <taxon>Eukaryota</taxon>
        <taxon>Viridiplantae</taxon>
        <taxon>Streptophyta</taxon>
        <taxon>Embryophyta</taxon>
        <taxon>Tracheophyta</taxon>
        <taxon>Spermatophyta</taxon>
        <taxon>Magnoliopsida</taxon>
        <taxon>eudicotyledons</taxon>
        <taxon>Gunneridae</taxon>
        <taxon>Pentapetalae</taxon>
        <taxon>rosids</taxon>
        <taxon>malvids</taxon>
        <taxon>Myrtales</taxon>
        <taxon>Myrtaceae</taxon>
        <taxon>Myrtoideae</taxon>
        <taxon>Myrteae</taxon>
        <taxon>Australasian group</taxon>
        <taxon>Rhodamnia</taxon>
    </lineage>
</organism>
<name>A0ABM3GTT5_9MYRT</name>
<evidence type="ECO:0000313" key="3">
    <source>
        <dbReference type="RefSeq" id="XP_048127762.1"/>
    </source>
</evidence>
<dbReference type="PANTHER" id="PTHR33159:SF74">
    <property type="entry name" value="RPM1-INTERACTING PROTEIN 4-LIKE"/>
    <property type="match status" value="1"/>
</dbReference>
<feature type="domain" description="RIN4 pathogenic type III effector avirulence factor Avr cleavage site" evidence="1">
    <location>
        <begin position="105"/>
        <end position="139"/>
    </location>
</feature>
<sequence>MALLTFGNWEDTDTVPYTTYFERARKGKPKWRRLPGIHRKLQSQRQQCQSTSTTEVEMKLSEEGSVTTLHQDPSCPLEVRTFLHFVAMWLEPIGSDSRVLFYQPNHCTTIPKLGDWDETNLSSADGYTHGFNRVVEEKKGAARTTPATATETPHSNDQHLLAHTRSDVSTGGLKKQMLCIH</sequence>
<accession>A0ABM3GTT5</accession>
<dbReference type="InterPro" id="IPR040387">
    <property type="entry name" value="RIN4/NOI4"/>
</dbReference>
<evidence type="ECO:0000259" key="1">
    <source>
        <dbReference type="Pfam" id="PF05627"/>
    </source>
</evidence>
<keyword evidence="2" id="KW-1185">Reference proteome</keyword>
<dbReference type="InterPro" id="IPR008700">
    <property type="entry name" value="TypeIII_avirulence_cleave"/>
</dbReference>
<dbReference type="PANTHER" id="PTHR33159">
    <property type="entry name" value="RPM1-INTERACTING PROTEIN 4 (RIN4) FAMILY PROTEIN"/>
    <property type="match status" value="1"/>
</dbReference>
<reference evidence="3" key="1">
    <citation type="submission" date="2025-08" db="UniProtKB">
        <authorList>
            <consortium name="RefSeq"/>
        </authorList>
    </citation>
    <scope>IDENTIFICATION</scope>
    <source>
        <tissue evidence="3">Leaf</tissue>
    </source>
</reference>
<protein>
    <submittedName>
        <fullName evidence="3">RPM1-interacting protein 4-like</fullName>
    </submittedName>
</protein>
<dbReference type="Pfam" id="PF05627">
    <property type="entry name" value="AvrRpt-cleavage"/>
    <property type="match status" value="1"/>
</dbReference>
<dbReference type="RefSeq" id="XP_048127762.1">
    <property type="nucleotide sequence ID" value="XM_048271805.1"/>
</dbReference>
<dbReference type="Proteomes" id="UP000827889">
    <property type="component" value="Chromosome 10"/>
</dbReference>
<gene>
    <name evidence="3" type="primary">LOC115742800</name>
</gene>
<evidence type="ECO:0000313" key="2">
    <source>
        <dbReference type="Proteomes" id="UP000827889"/>
    </source>
</evidence>
<dbReference type="GeneID" id="115742800"/>
<proteinExistence type="predicted"/>